<dbReference type="AlphaFoldDB" id="A0A158PL29"/>
<dbReference type="STRING" id="334426.A0A158PL29"/>
<name>A0A158PL29_ANGCS</name>
<protein>
    <submittedName>
        <fullName evidence="4">Protein kinase domain-containing protein</fullName>
    </submittedName>
</protein>
<dbReference type="InterPro" id="IPR008271">
    <property type="entry name" value="Ser/Thr_kinase_AS"/>
</dbReference>
<dbReference type="Gene3D" id="3.30.200.20">
    <property type="entry name" value="Phosphorylase Kinase, domain 1"/>
    <property type="match status" value="1"/>
</dbReference>
<evidence type="ECO:0000313" key="4">
    <source>
        <dbReference type="WBParaSite" id="ACOC_0001086201-mRNA-1"/>
    </source>
</evidence>
<dbReference type="Gene3D" id="1.10.510.10">
    <property type="entry name" value="Transferase(Phosphotransferase) domain 1"/>
    <property type="match status" value="1"/>
</dbReference>
<dbReference type="GO" id="GO:0005524">
    <property type="term" value="F:ATP binding"/>
    <property type="evidence" value="ECO:0007669"/>
    <property type="project" value="InterPro"/>
</dbReference>
<dbReference type="EMBL" id="UYYA01004560">
    <property type="protein sequence ID" value="VDM62448.1"/>
    <property type="molecule type" value="Genomic_DNA"/>
</dbReference>
<dbReference type="PANTHER" id="PTHR24359:SF1">
    <property type="entry name" value="INHIBITOR OF NUCLEAR FACTOR KAPPA-B KINASE EPSILON SUBUNIT HOMOLOG 1-RELATED"/>
    <property type="match status" value="1"/>
</dbReference>
<keyword evidence="3" id="KW-1185">Reference proteome</keyword>
<reference evidence="4" key="1">
    <citation type="submission" date="2016-04" db="UniProtKB">
        <authorList>
            <consortium name="WormBaseParasite"/>
        </authorList>
    </citation>
    <scope>IDENTIFICATION</scope>
</reference>
<proteinExistence type="predicted"/>
<dbReference type="InterPro" id="IPR000719">
    <property type="entry name" value="Prot_kinase_dom"/>
</dbReference>
<accession>A0A158PL29</accession>
<dbReference type="Proteomes" id="UP000267027">
    <property type="component" value="Unassembled WGS sequence"/>
</dbReference>
<evidence type="ECO:0000313" key="3">
    <source>
        <dbReference type="Proteomes" id="UP000267027"/>
    </source>
</evidence>
<dbReference type="SUPFAM" id="SSF56112">
    <property type="entry name" value="Protein kinase-like (PK-like)"/>
    <property type="match status" value="1"/>
</dbReference>
<evidence type="ECO:0000313" key="2">
    <source>
        <dbReference type="EMBL" id="VDM62448.1"/>
    </source>
</evidence>
<dbReference type="OrthoDB" id="10013850at2759"/>
<dbReference type="PANTHER" id="PTHR24359">
    <property type="entry name" value="SERINE/THREONINE-PROTEIN KINASE SBK1"/>
    <property type="match status" value="1"/>
</dbReference>
<organism evidence="4">
    <name type="scientific">Angiostrongylus costaricensis</name>
    <name type="common">Nematode worm</name>
    <dbReference type="NCBI Taxonomy" id="334426"/>
    <lineage>
        <taxon>Eukaryota</taxon>
        <taxon>Metazoa</taxon>
        <taxon>Ecdysozoa</taxon>
        <taxon>Nematoda</taxon>
        <taxon>Chromadorea</taxon>
        <taxon>Rhabditida</taxon>
        <taxon>Rhabditina</taxon>
        <taxon>Rhabditomorpha</taxon>
        <taxon>Strongyloidea</taxon>
        <taxon>Metastrongylidae</taxon>
        <taxon>Angiostrongylus</taxon>
    </lineage>
</organism>
<dbReference type="WBParaSite" id="ACOC_0001086201-mRNA-1">
    <property type="protein sequence ID" value="ACOC_0001086201-mRNA-1"/>
    <property type="gene ID" value="ACOC_0001086201"/>
</dbReference>
<sequence>IHPGRTRSGRNVAVKRARDEKEIRAAQKEVEFYRRCAGARNIVQYLGCEHRKATNHSPERFSFAMERALFSLDKLMKRVRNLQGLPKEIIVDLLYDSVFALLTLKDRGIAHRDIKHLNILVFPGPKKGRRSQYLFKFCDMGVSSFVDDDGMMQTLVGTPNVLCPPLAFAHAQRSPRSRDHYTREQCDLWSLGCTVYFVSTGKFPFPVDPKDPNVYAQAVANCLYECCSYYGNRTLLDYRRYLRWFRHCLKRLIAMLFSPEPTLETLREMVKSMQESSEKRYISIESVEIYNYCDLRAIPSFR</sequence>
<reference evidence="2 3" key="2">
    <citation type="submission" date="2018-11" db="EMBL/GenBank/DDBJ databases">
        <authorList>
            <consortium name="Pathogen Informatics"/>
        </authorList>
    </citation>
    <scope>NUCLEOTIDE SEQUENCE [LARGE SCALE GENOMIC DNA]</scope>
    <source>
        <strain evidence="2 3">Costa Rica</strain>
    </source>
</reference>
<dbReference type="InterPro" id="IPR011009">
    <property type="entry name" value="Kinase-like_dom_sf"/>
</dbReference>
<evidence type="ECO:0000259" key="1">
    <source>
        <dbReference type="PROSITE" id="PS50011"/>
    </source>
</evidence>
<dbReference type="Pfam" id="PF00069">
    <property type="entry name" value="Pkinase"/>
    <property type="match status" value="1"/>
</dbReference>
<dbReference type="PROSITE" id="PS00108">
    <property type="entry name" value="PROTEIN_KINASE_ST"/>
    <property type="match status" value="1"/>
</dbReference>
<gene>
    <name evidence="2" type="ORF">ACOC_LOCUS10863</name>
</gene>
<dbReference type="PROSITE" id="PS50011">
    <property type="entry name" value="PROTEIN_KINASE_DOM"/>
    <property type="match status" value="1"/>
</dbReference>
<dbReference type="SMART" id="SM00220">
    <property type="entry name" value="S_TKc"/>
    <property type="match status" value="1"/>
</dbReference>
<feature type="domain" description="Protein kinase" evidence="1">
    <location>
        <begin position="1"/>
        <end position="301"/>
    </location>
</feature>
<dbReference type="GO" id="GO:0004674">
    <property type="term" value="F:protein serine/threonine kinase activity"/>
    <property type="evidence" value="ECO:0007669"/>
    <property type="project" value="TreeGrafter"/>
</dbReference>